<keyword evidence="5" id="KW-1185">Reference proteome</keyword>
<protein>
    <recommendedName>
        <fullName evidence="6">DUF641 domain-containing protein</fullName>
    </recommendedName>
</protein>
<evidence type="ECO:0008006" key="6">
    <source>
        <dbReference type="Google" id="ProtNLM"/>
    </source>
</evidence>
<evidence type="ECO:0000259" key="2">
    <source>
        <dbReference type="Pfam" id="PF04859"/>
    </source>
</evidence>
<sequence length="528" mass="59358">MLRMPGMDGSAKQPQISEMFQKFALAFKTKTIEFFAEEEEDDDAETLSLLDSTEEIITGQRVVVLKPDYLPKPTPPIESQPQPLPLSQPQAQAQPELQKGEQQHLGHPSSNGSHQGHALQALIPTLFATISNFEASYLHFQTAHAPFDADNIKAADRAAVSHLQKLSELKQSYRSFRKDSTLNPPGFPLASPLAAQVEENQSLLRGLEMVVNRLQSDIDLKDAEVYALKQKLERIQKSNLRLSKRLSNSSFNSKTEPNSWSSSSFVPASPEVMLSVGVFDSVLQDACRSSHSFTKLLIDLMNKAGWDLDLAANSLYSDVKYTKRGHNRYAFLSYVCLLMFQGFDLEGFGLGADEVRCNGFESSAVRRKKFLRQFVEHGTGDAMELLSRDPSSDFAIFCDKKYQQLVHPTMESSLFRNMEENEVVLDSWRSSSVFYESFVTMGSSIWMLHQLAFAFDPVIEIFQVERGVDFSMVYMENVTRKAVSPGKTRPKVGFTVIPGFRIGRTVIQCQVYLTGMRCVEQILPHSMV</sequence>
<proteinExistence type="predicted"/>
<evidence type="ECO:0000313" key="5">
    <source>
        <dbReference type="Proteomes" id="UP001141806"/>
    </source>
</evidence>
<feature type="region of interest" description="Disordered" evidence="1">
    <location>
        <begin position="69"/>
        <end position="116"/>
    </location>
</feature>
<feature type="domain" description="DUF641" evidence="2">
    <location>
        <begin position="117"/>
        <end position="245"/>
    </location>
</feature>
<organism evidence="4 5">
    <name type="scientific">Protea cynaroides</name>
    <dbReference type="NCBI Taxonomy" id="273540"/>
    <lineage>
        <taxon>Eukaryota</taxon>
        <taxon>Viridiplantae</taxon>
        <taxon>Streptophyta</taxon>
        <taxon>Embryophyta</taxon>
        <taxon>Tracheophyta</taxon>
        <taxon>Spermatophyta</taxon>
        <taxon>Magnoliopsida</taxon>
        <taxon>Proteales</taxon>
        <taxon>Proteaceae</taxon>
        <taxon>Protea</taxon>
    </lineage>
</organism>
<dbReference type="PANTHER" id="PTHR31161">
    <property type="entry name" value="PROTEIN GRAVITROPIC IN THE LIGHT 1"/>
    <property type="match status" value="1"/>
</dbReference>
<evidence type="ECO:0000313" key="4">
    <source>
        <dbReference type="EMBL" id="KAJ4956747.1"/>
    </source>
</evidence>
<feature type="compositionally biased region" description="Pro residues" evidence="1">
    <location>
        <begin position="70"/>
        <end position="86"/>
    </location>
</feature>
<comment type="caution">
    <text evidence="4">The sequence shown here is derived from an EMBL/GenBank/DDBJ whole genome shotgun (WGS) entry which is preliminary data.</text>
</comment>
<evidence type="ECO:0000256" key="1">
    <source>
        <dbReference type="SAM" id="MobiDB-lite"/>
    </source>
</evidence>
<dbReference type="Pfam" id="PF24994">
    <property type="entry name" value="GIL1_IRKI_C"/>
    <property type="match status" value="1"/>
</dbReference>
<dbReference type="GO" id="GO:0009959">
    <property type="term" value="P:negative gravitropism"/>
    <property type="evidence" value="ECO:0007669"/>
    <property type="project" value="InterPro"/>
</dbReference>
<dbReference type="OrthoDB" id="1915848at2759"/>
<dbReference type="InterPro" id="IPR056813">
    <property type="entry name" value="GIL1_IRKI_C"/>
</dbReference>
<accession>A0A9Q0JZ28</accession>
<feature type="compositionally biased region" description="Low complexity" evidence="1">
    <location>
        <begin position="87"/>
        <end position="97"/>
    </location>
</feature>
<reference evidence="4" key="1">
    <citation type="journal article" date="2023" name="Plant J.">
        <title>The genome of the king protea, Protea cynaroides.</title>
        <authorList>
            <person name="Chang J."/>
            <person name="Duong T.A."/>
            <person name="Schoeman C."/>
            <person name="Ma X."/>
            <person name="Roodt D."/>
            <person name="Barker N."/>
            <person name="Li Z."/>
            <person name="Van de Peer Y."/>
            <person name="Mizrachi E."/>
        </authorList>
    </citation>
    <scope>NUCLEOTIDE SEQUENCE</scope>
    <source>
        <tissue evidence="4">Young leaves</tissue>
    </source>
</reference>
<gene>
    <name evidence="4" type="ORF">NE237_013530</name>
</gene>
<dbReference type="EMBL" id="JAMYWD010000011">
    <property type="protein sequence ID" value="KAJ4956747.1"/>
    <property type="molecule type" value="Genomic_DNA"/>
</dbReference>
<evidence type="ECO:0000259" key="3">
    <source>
        <dbReference type="Pfam" id="PF24994"/>
    </source>
</evidence>
<dbReference type="InterPro" id="IPR040225">
    <property type="entry name" value="GIL1-like"/>
</dbReference>
<dbReference type="Pfam" id="PF04859">
    <property type="entry name" value="DUF641"/>
    <property type="match status" value="1"/>
</dbReference>
<feature type="domain" description="GIL1/IRKI C-terminal" evidence="3">
    <location>
        <begin position="461"/>
        <end position="512"/>
    </location>
</feature>
<dbReference type="Proteomes" id="UP001141806">
    <property type="component" value="Unassembled WGS sequence"/>
</dbReference>
<dbReference type="InterPro" id="IPR006943">
    <property type="entry name" value="DUF641_pln"/>
</dbReference>
<dbReference type="AlphaFoldDB" id="A0A9Q0JZ28"/>
<name>A0A9Q0JZ28_9MAGN</name>
<dbReference type="GO" id="GO:0009639">
    <property type="term" value="P:response to red or far red light"/>
    <property type="evidence" value="ECO:0007669"/>
    <property type="project" value="InterPro"/>
</dbReference>